<dbReference type="InterPro" id="IPR044855">
    <property type="entry name" value="CoA-Trfase_III_dom3_sf"/>
</dbReference>
<organism evidence="1 2">
    <name type="scientific">Acrocarpospora pleiomorpha</name>
    <dbReference type="NCBI Taxonomy" id="90975"/>
    <lineage>
        <taxon>Bacteria</taxon>
        <taxon>Bacillati</taxon>
        <taxon>Actinomycetota</taxon>
        <taxon>Actinomycetes</taxon>
        <taxon>Streptosporangiales</taxon>
        <taxon>Streptosporangiaceae</taxon>
        <taxon>Acrocarpospora</taxon>
    </lineage>
</organism>
<protein>
    <submittedName>
        <fullName evidence="1">CoA transferase</fullName>
    </submittedName>
</protein>
<accession>A0A5M3XHP3</accession>
<evidence type="ECO:0000313" key="2">
    <source>
        <dbReference type="Proteomes" id="UP000377595"/>
    </source>
</evidence>
<dbReference type="InterPro" id="IPR050509">
    <property type="entry name" value="CoA-transferase_III"/>
</dbReference>
<dbReference type="PANTHER" id="PTHR48228">
    <property type="entry name" value="SUCCINYL-COA--D-CITRAMALATE COA-TRANSFERASE"/>
    <property type="match status" value="1"/>
</dbReference>
<evidence type="ECO:0000313" key="1">
    <source>
        <dbReference type="EMBL" id="GES21017.1"/>
    </source>
</evidence>
<name>A0A5M3XHP3_9ACTN</name>
<dbReference type="Proteomes" id="UP000377595">
    <property type="component" value="Unassembled WGS sequence"/>
</dbReference>
<reference evidence="1 2" key="1">
    <citation type="submission" date="2019-10" db="EMBL/GenBank/DDBJ databases">
        <title>Whole genome shotgun sequence of Acrocarpospora pleiomorpha NBRC 16267.</title>
        <authorList>
            <person name="Ichikawa N."/>
            <person name="Kimura A."/>
            <person name="Kitahashi Y."/>
            <person name="Komaki H."/>
            <person name="Oguchi A."/>
        </authorList>
    </citation>
    <scope>NUCLEOTIDE SEQUENCE [LARGE SCALE GENOMIC DNA]</scope>
    <source>
        <strain evidence="1 2">NBRC 16267</strain>
    </source>
</reference>
<dbReference type="GO" id="GO:0016740">
    <property type="term" value="F:transferase activity"/>
    <property type="evidence" value="ECO:0007669"/>
    <property type="project" value="UniProtKB-KW"/>
</dbReference>
<comment type="caution">
    <text evidence="1">The sequence shown here is derived from an EMBL/GenBank/DDBJ whole genome shotgun (WGS) entry which is preliminary data.</text>
</comment>
<dbReference type="Pfam" id="PF02515">
    <property type="entry name" value="CoA_transf_3"/>
    <property type="match status" value="1"/>
</dbReference>
<keyword evidence="2" id="KW-1185">Reference proteome</keyword>
<proteinExistence type="predicted"/>
<dbReference type="RefSeq" id="WP_170321560.1">
    <property type="nucleotide sequence ID" value="NZ_BAAAHM010000008.1"/>
</dbReference>
<dbReference type="SUPFAM" id="SSF89796">
    <property type="entry name" value="CoA-transferase family III (CaiB/BaiF)"/>
    <property type="match status" value="1"/>
</dbReference>
<dbReference type="AlphaFoldDB" id="A0A5M3XHP3"/>
<gene>
    <name evidence="1" type="ORF">Aple_039130</name>
</gene>
<dbReference type="EMBL" id="BLAF01000020">
    <property type="protein sequence ID" value="GES21017.1"/>
    <property type="molecule type" value="Genomic_DNA"/>
</dbReference>
<dbReference type="Gene3D" id="3.30.1540.10">
    <property type="entry name" value="formyl-coa transferase, domain 3"/>
    <property type="match status" value="1"/>
</dbReference>
<keyword evidence="1" id="KW-0808">Transferase</keyword>
<dbReference type="InterPro" id="IPR023606">
    <property type="entry name" value="CoA-Trfase_III_dom_1_sf"/>
</dbReference>
<dbReference type="PANTHER" id="PTHR48228:SF7">
    <property type="entry name" value="FATTY ACYL-COA TRANSFERASE RV3272-RELATED"/>
    <property type="match status" value="1"/>
</dbReference>
<dbReference type="InterPro" id="IPR003673">
    <property type="entry name" value="CoA-Trfase_fam_III"/>
</dbReference>
<sequence>MGSGPLAGVVVVSLAEQYPGPFAAMVLADLGARVTMVERPSGDPTRRHTALFRALNRNKRSIALDLKTPRGQAALRSLLADADVLIEGFRPGVMKRLGIPPEELRRDFPDLVIASVSSYGQTGPDRELGSHDLTVQGRAGLLDGAPDGVGVVPTADLVAGVFAVIGVLSGLVARHARGGSHVDVSMLDCLVAWQAVRMAGHLTDDETTGYPPREPAYGVFRCGDGGEVTLAIAGEDPQWAALCDVLELGDLGDLRTGERESRADELRTLLSRALATRESGDVIRRLEQRGVSCGHVRRPSDVFDDPQVKARRLLLDLSSGHRSVRQPLLFDGQAITACPDVPALGEHNELYGLDPVQADR</sequence>
<dbReference type="Gene3D" id="3.40.50.10540">
    <property type="entry name" value="Crotonobetainyl-coa:carnitine coa-transferase, domain 1"/>
    <property type="match status" value="1"/>
</dbReference>